<sequence length="406" mass="43996">MAALVATLASPPALGPWSPAENGVRAGSAAAKAPAPARPPLRPSGWVVGGFVDTQYVVNSNFPANHVFRGTPVTARTGEFSPNLLVGYVRKDPVASPWMFEVAIQAGAAADAVYSADPVPGGASGRYSGPETWKHIGRAWGGVRLRSGVEIAAGLMPAPTHFGSFWTKDNWHASITWGYSSVPFVLTGLRAYLPLGARAGVNLWLVNGYGTLADANRAPSGLVNLVVKAAPDLTLIQNVYAGPEDVDLRLSAWRVLIDSQVVYTRKRWAVAVVGDYGRERLTWREGQPVAAWANGMVSLRWHVLGRRARWGMAARPEFFWDHRGRMFGGPVLDRWLVAGTYTNDFHLLDALLLRVEYRYDRALGDGGFFYRGDATVDGAEGLAAQQHSLIFGFVASIERSLATSRR</sequence>
<keyword evidence="2" id="KW-1185">Reference proteome</keyword>
<dbReference type="RefSeq" id="WP_269033731.1">
    <property type="nucleotide sequence ID" value="NZ_CP114040.1"/>
</dbReference>
<gene>
    <name evidence="1" type="ORF">O0S08_34705</name>
</gene>
<dbReference type="Proteomes" id="UP001164459">
    <property type="component" value="Chromosome"/>
</dbReference>
<dbReference type="InterPro" id="IPR011486">
    <property type="entry name" value="BBP2"/>
</dbReference>
<dbReference type="Pfam" id="PF07642">
    <property type="entry name" value="BBP2"/>
    <property type="match status" value="1"/>
</dbReference>
<evidence type="ECO:0000313" key="1">
    <source>
        <dbReference type="EMBL" id="WAS91367.1"/>
    </source>
</evidence>
<organism evidence="1 2">
    <name type="scientific">Nannocystis punicea</name>
    <dbReference type="NCBI Taxonomy" id="2995304"/>
    <lineage>
        <taxon>Bacteria</taxon>
        <taxon>Pseudomonadati</taxon>
        <taxon>Myxococcota</taxon>
        <taxon>Polyangia</taxon>
        <taxon>Nannocystales</taxon>
        <taxon>Nannocystaceae</taxon>
        <taxon>Nannocystis</taxon>
    </lineage>
</organism>
<dbReference type="EMBL" id="CP114040">
    <property type="protein sequence ID" value="WAS91367.1"/>
    <property type="molecule type" value="Genomic_DNA"/>
</dbReference>
<accession>A0ABY7GWR7</accession>
<name>A0ABY7GWR7_9BACT</name>
<evidence type="ECO:0000313" key="2">
    <source>
        <dbReference type="Proteomes" id="UP001164459"/>
    </source>
</evidence>
<protein>
    <submittedName>
        <fullName evidence="1">Outer membrane beta-barrel protein</fullName>
    </submittedName>
</protein>
<reference evidence="1" key="1">
    <citation type="submission" date="2022-11" db="EMBL/GenBank/DDBJ databases">
        <title>Minimal conservation of predation-associated metabolite biosynthetic gene clusters underscores biosynthetic potential of Myxococcota including descriptions for ten novel species: Archangium lansinium sp. nov., Myxococcus landrumus sp. nov., Nannocystis bai.</title>
        <authorList>
            <person name="Ahearne A."/>
            <person name="Stevens C."/>
            <person name="Dowd S."/>
        </authorList>
    </citation>
    <scope>NUCLEOTIDE SEQUENCE</scope>
    <source>
        <strain evidence="1">Fl3</strain>
    </source>
</reference>
<proteinExistence type="predicted"/>